<comment type="caution">
    <text evidence="5">The sequence shown here is derived from an EMBL/GenBank/DDBJ whole genome shotgun (WGS) entry which is preliminary data.</text>
</comment>
<name>A0ABW1AF88_9ACTN</name>
<dbReference type="PROSITE" id="PS50893">
    <property type="entry name" value="ABC_TRANSPORTER_2"/>
    <property type="match status" value="1"/>
</dbReference>
<dbReference type="RefSeq" id="WP_378289990.1">
    <property type="nucleotide sequence ID" value="NZ_JBHSON010000106.1"/>
</dbReference>
<evidence type="ECO:0000256" key="1">
    <source>
        <dbReference type="ARBA" id="ARBA00022448"/>
    </source>
</evidence>
<dbReference type="PANTHER" id="PTHR42788">
    <property type="entry name" value="TAURINE IMPORT ATP-BINDING PROTEIN-RELATED"/>
    <property type="match status" value="1"/>
</dbReference>
<evidence type="ECO:0000313" key="5">
    <source>
        <dbReference type="EMBL" id="MFC5753206.1"/>
    </source>
</evidence>
<gene>
    <name evidence="5" type="ORF">ACFPZN_46970</name>
</gene>
<reference evidence="6" key="1">
    <citation type="journal article" date="2019" name="Int. J. Syst. Evol. Microbiol.">
        <title>The Global Catalogue of Microorganisms (GCM) 10K type strain sequencing project: providing services to taxonomists for standard genome sequencing and annotation.</title>
        <authorList>
            <consortium name="The Broad Institute Genomics Platform"/>
            <consortium name="The Broad Institute Genome Sequencing Center for Infectious Disease"/>
            <person name="Wu L."/>
            <person name="Ma J."/>
        </authorList>
    </citation>
    <scope>NUCLEOTIDE SEQUENCE [LARGE SCALE GENOMIC DNA]</scope>
    <source>
        <strain evidence="6">KCTC 42087</strain>
    </source>
</reference>
<accession>A0ABW1AF88</accession>
<dbReference type="PROSITE" id="PS00211">
    <property type="entry name" value="ABC_TRANSPORTER_1"/>
    <property type="match status" value="1"/>
</dbReference>
<organism evidence="5 6">
    <name type="scientific">Actinomadura rugatobispora</name>
    <dbReference type="NCBI Taxonomy" id="1994"/>
    <lineage>
        <taxon>Bacteria</taxon>
        <taxon>Bacillati</taxon>
        <taxon>Actinomycetota</taxon>
        <taxon>Actinomycetes</taxon>
        <taxon>Streptosporangiales</taxon>
        <taxon>Thermomonosporaceae</taxon>
        <taxon>Actinomadura</taxon>
    </lineage>
</organism>
<dbReference type="InterPro" id="IPR003439">
    <property type="entry name" value="ABC_transporter-like_ATP-bd"/>
</dbReference>
<keyword evidence="1" id="KW-0813">Transport</keyword>
<keyword evidence="6" id="KW-1185">Reference proteome</keyword>
<dbReference type="InterPro" id="IPR027417">
    <property type="entry name" value="P-loop_NTPase"/>
</dbReference>
<dbReference type="GO" id="GO:0005524">
    <property type="term" value="F:ATP binding"/>
    <property type="evidence" value="ECO:0007669"/>
    <property type="project" value="UniProtKB-KW"/>
</dbReference>
<proteinExistence type="predicted"/>
<dbReference type="InterPro" id="IPR003593">
    <property type="entry name" value="AAA+_ATPase"/>
</dbReference>
<sequence length="273" mass="29043">MDEDMTAVPAGDAGDGAALLVVDRVAIGYRRNGRYVPAVGEASFEVRRGEKIMLLGPSGCGKSTILKAVAGYLRPAAGRIVVGGREAPPPGPDRAVVFQEFDQLFPWRTVLGNVVYPLRVTGVDRATARTRAVEHLELMGLGAALDSYPHQLSGGMKQRVAIARALAIDPLMLLMDEPFGALDAQTRGRLQRELATIAARTNVTLLFVTHSIDEAILLGDRVVVLAGRPSQVARIVDVAGLGGPDDPGFADARQTLRGLLAEEGEDLSRAVFD</sequence>
<dbReference type="SUPFAM" id="SSF52540">
    <property type="entry name" value="P-loop containing nucleoside triphosphate hydrolases"/>
    <property type="match status" value="1"/>
</dbReference>
<keyword evidence="2" id="KW-0547">Nucleotide-binding</keyword>
<dbReference type="Proteomes" id="UP001596074">
    <property type="component" value="Unassembled WGS sequence"/>
</dbReference>
<dbReference type="Pfam" id="PF00005">
    <property type="entry name" value="ABC_tran"/>
    <property type="match status" value="1"/>
</dbReference>
<protein>
    <submittedName>
        <fullName evidence="5">ABC transporter ATP-binding protein</fullName>
    </submittedName>
</protein>
<evidence type="ECO:0000259" key="4">
    <source>
        <dbReference type="PROSITE" id="PS50893"/>
    </source>
</evidence>
<keyword evidence="3 5" id="KW-0067">ATP-binding</keyword>
<dbReference type="EMBL" id="JBHSON010000106">
    <property type="protein sequence ID" value="MFC5753206.1"/>
    <property type="molecule type" value="Genomic_DNA"/>
</dbReference>
<evidence type="ECO:0000313" key="6">
    <source>
        <dbReference type="Proteomes" id="UP001596074"/>
    </source>
</evidence>
<dbReference type="CDD" id="cd03293">
    <property type="entry name" value="ABC_NrtD_SsuB_transporters"/>
    <property type="match status" value="1"/>
</dbReference>
<dbReference type="InterPro" id="IPR050166">
    <property type="entry name" value="ABC_transporter_ATP-bind"/>
</dbReference>
<dbReference type="SMART" id="SM00382">
    <property type="entry name" value="AAA"/>
    <property type="match status" value="1"/>
</dbReference>
<feature type="domain" description="ABC transporter" evidence="4">
    <location>
        <begin position="22"/>
        <end position="252"/>
    </location>
</feature>
<dbReference type="PANTHER" id="PTHR42788:SF10">
    <property type="entry name" value="ABC TRANSPORTER ATP-BINDING PROTEIN"/>
    <property type="match status" value="1"/>
</dbReference>
<dbReference type="InterPro" id="IPR017871">
    <property type="entry name" value="ABC_transporter-like_CS"/>
</dbReference>
<evidence type="ECO:0000256" key="3">
    <source>
        <dbReference type="ARBA" id="ARBA00022840"/>
    </source>
</evidence>
<dbReference type="Gene3D" id="3.40.50.300">
    <property type="entry name" value="P-loop containing nucleotide triphosphate hydrolases"/>
    <property type="match status" value="1"/>
</dbReference>
<evidence type="ECO:0000256" key="2">
    <source>
        <dbReference type="ARBA" id="ARBA00022741"/>
    </source>
</evidence>